<protein>
    <submittedName>
        <fullName evidence="2">Uncharacterized protein</fullName>
    </submittedName>
</protein>
<dbReference type="Proteomes" id="UP000250140">
    <property type="component" value="Unassembled WGS sequence"/>
</dbReference>
<gene>
    <name evidence="2" type="ORF">AOQ84DRAFT_377579</name>
</gene>
<keyword evidence="1" id="KW-1133">Transmembrane helix</keyword>
<reference evidence="2 3" key="1">
    <citation type="journal article" date="2016" name="Nat. Commun.">
        <title>Ectomycorrhizal ecology is imprinted in the genome of the dominant symbiotic fungus Cenococcum geophilum.</title>
        <authorList>
            <consortium name="DOE Joint Genome Institute"/>
            <person name="Peter M."/>
            <person name="Kohler A."/>
            <person name="Ohm R.A."/>
            <person name="Kuo A."/>
            <person name="Krutzmann J."/>
            <person name="Morin E."/>
            <person name="Arend M."/>
            <person name="Barry K.W."/>
            <person name="Binder M."/>
            <person name="Choi C."/>
            <person name="Clum A."/>
            <person name="Copeland A."/>
            <person name="Grisel N."/>
            <person name="Haridas S."/>
            <person name="Kipfer T."/>
            <person name="LaButti K."/>
            <person name="Lindquist E."/>
            <person name="Lipzen A."/>
            <person name="Maire R."/>
            <person name="Meier B."/>
            <person name="Mihaltcheva S."/>
            <person name="Molinier V."/>
            <person name="Murat C."/>
            <person name="Poggeler S."/>
            <person name="Quandt C.A."/>
            <person name="Sperisen C."/>
            <person name="Tritt A."/>
            <person name="Tisserant E."/>
            <person name="Crous P.W."/>
            <person name="Henrissat B."/>
            <person name="Nehls U."/>
            <person name="Egli S."/>
            <person name="Spatafora J.W."/>
            <person name="Grigoriev I.V."/>
            <person name="Martin F.M."/>
        </authorList>
    </citation>
    <scope>NUCLEOTIDE SEQUENCE [LARGE SCALE GENOMIC DNA]</scope>
    <source>
        <strain evidence="2 3">CBS 207.34</strain>
    </source>
</reference>
<accession>A0A8E2JS79</accession>
<keyword evidence="1" id="KW-0472">Membrane</keyword>
<feature type="transmembrane region" description="Helical" evidence="1">
    <location>
        <begin position="85"/>
        <end position="102"/>
    </location>
</feature>
<evidence type="ECO:0000313" key="3">
    <source>
        <dbReference type="Proteomes" id="UP000250140"/>
    </source>
</evidence>
<name>A0A8E2JS79_9PEZI</name>
<sequence length="103" mass="10202">MSVLTDCVATVCKSSTSSYAAVVTSLYQSYCNSVFSTAQFSSAIAAEATAAASTTAASLSTSTSAIKASTSASATAKSGSEKTSASLLIISVNVGGLLLLIVW</sequence>
<evidence type="ECO:0000313" key="2">
    <source>
        <dbReference type="EMBL" id="OCL07548.1"/>
    </source>
</evidence>
<evidence type="ECO:0000256" key="1">
    <source>
        <dbReference type="SAM" id="Phobius"/>
    </source>
</evidence>
<organism evidence="2 3">
    <name type="scientific">Glonium stellatum</name>
    <dbReference type="NCBI Taxonomy" id="574774"/>
    <lineage>
        <taxon>Eukaryota</taxon>
        <taxon>Fungi</taxon>
        <taxon>Dikarya</taxon>
        <taxon>Ascomycota</taxon>
        <taxon>Pezizomycotina</taxon>
        <taxon>Dothideomycetes</taxon>
        <taxon>Pleosporomycetidae</taxon>
        <taxon>Gloniales</taxon>
        <taxon>Gloniaceae</taxon>
        <taxon>Glonium</taxon>
    </lineage>
</organism>
<dbReference type="EMBL" id="KV749840">
    <property type="protein sequence ID" value="OCL07548.1"/>
    <property type="molecule type" value="Genomic_DNA"/>
</dbReference>
<keyword evidence="1" id="KW-0812">Transmembrane</keyword>
<dbReference type="AlphaFoldDB" id="A0A8E2JS79"/>
<keyword evidence="3" id="KW-1185">Reference proteome</keyword>
<proteinExistence type="predicted"/>